<evidence type="ECO:0000256" key="1">
    <source>
        <dbReference type="SAM" id="MobiDB-lite"/>
    </source>
</evidence>
<reference evidence="2 3" key="1">
    <citation type="journal article" date="2001" name="Science">
        <title>Comparative genomics of Listeria species.</title>
        <authorList>
            <person name="Glaser P."/>
            <person name="Frangeul L."/>
            <person name="Buchrieser C."/>
            <person name="Rusniok C."/>
            <person name="Amend A."/>
            <person name="Baquero F."/>
            <person name="Berche P."/>
            <person name="Bloecker H."/>
            <person name="Brandt P."/>
            <person name="Chakraborty T."/>
            <person name="Charbit A."/>
            <person name="Chetouani F."/>
            <person name="Couve E."/>
            <person name="de Daruvar A."/>
            <person name="Dehoux P."/>
            <person name="Domann E."/>
            <person name="Dominguez-Bernal G."/>
            <person name="Duchaud E."/>
            <person name="Durant L."/>
            <person name="Dussurget O."/>
            <person name="Entian K.-D."/>
            <person name="Fsihi H."/>
            <person name="Garcia-del Portillo F."/>
            <person name="Garrido P."/>
            <person name="Gautier L."/>
            <person name="Goebel W."/>
            <person name="Gomez-Lopez N."/>
            <person name="Hain T."/>
            <person name="Hauf J."/>
            <person name="Jackson D."/>
            <person name="Jones L.-M."/>
            <person name="Kaerst U."/>
            <person name="Kreft J."/>
            <person name="Kuhn M."/>
            <person name="Kunst F."/>
            <person name="Kurapkat G."/>
            <person name="Madueno E."/>
            <person name="Maitournam A."/>
            <person name="Mata Vicente J."/>
            <person name="Ng E."/>
            <person name="Nedjari H."/>
            <person name="Nordsiek G."/>
            <person name="Novella S."/>
            <person name="de Pablos B."/>
            <person name="Perez-Diaz J.-C."/>
            <person name="Purcell R."/>
            <person name="Remmel B."/>
            <person name="Rose M."/>
            <person name="Schlueter T."/>
            <person name="Simoes N."/>
            <person name="Tierrez A."/>
            <person name="Vazquez-Boland J.-A."/>
            <person name="Voss H."/>
            <person name="Wehland J."/>
            <person name="Cossart P."/>
        </authorList>
    </citation>
    <scope>NUCLEOTIDE SEQUENCE [LARGE SCALE GENOMIC DNA]</scope>
    <source>
        <strain evidence="3">ATCC BAA-680 / CLIP 11262</strain>
    </source>
</reference>
<dbReference type="HOGENOM" id="CLU_2070221_0_0_9"/>
<gene>
    <name evidence="2" type="ordered locus">lin2494</name>
</gene>
<dbReference type="PIR" id="AI1743">
    <property type="entry name" value="AI1743"/>
</dbReference>
<dbReference type="KEGG" id="lin:lin2494"/>
<proteinExistence type="predicted"/>
<dbReference type="AlphaFoldDB" id="Q928N8"/>
<accession>Q928N8</accession>
<feature type="region of interest" description="Disordered" evidence="1">
    <location>
        <begin position="69"/>
        <end position="124"/>
    </location>
</feature>
<evidence type="ECO:0000313" key="3">
    <source>
        <dbReference type="Proteomes" id="UP000002513"/>
    </source>
</evidence>
<name>Q928N8_LISIN</name>
<dbReference type="EMBL" id="AL596172">
    <property type="protein sequence ID" value="CAC97721.1"/>
    <property type="molecule type" value="Genomic_DNA"/>
</dbReference>
<feature type="compositionally biased region" description="Basic residues" evidence="1">
    <location>
        <begin position="81"/>
        <end position="90"/>
    </location>
</feature>
<dbReference type="Proteomes" id="UP000002513">
    <property type="component" value="Chromosome"/>
</dbReference>
<protein>
    <submittedName>
        <fullName evidence="2">Lin2494 protein</fullName>
    </submittedName>
</protein>
<organism evidence="2 3">
    <name type="scientific">Listeria innocua serovar 6a (strain ATCC BAA-680 / CLIP 11262)</name>
    <dbReference type="NCBI Taxonomy" id="272626"/>
    <lineage>
        <taxon>Bacteria</taxon>
        <taxon>Bacillati</taxon>
        <taxon>Bacillota</taxon>
        <taxon>Bacilli</taxon>
        <taxon>Bacillales</taxon>
        <taxon>Listeriaceae</taxon>
        <taxon>Listeria</taxon>
    </lineage>
</organism>
<sequence length="124" mass="13908">MDRSKQSELRAKYACEQSEHVILPVKCALHTKTSLPSKSIHHQSKTLHPIRPVRSKANYGQICIRAKQACNPSSKALPPNKKPHPSKSIHHQPEILHPIRPIQSKPNPPKTNTHSPSPKPQPKN</sequence>
<evidence type="ECO:0000313" key="2">
    <source>
        <dbReference type="EMBL" id="CAC97721.1"/>
    </source>
</evidence>